<reference evidence="5 6" key="1">
    <citation type="journal article" date="2013" name="Int. J. Syst. Evol. Microbiol.">
        <title>Hoeflea suaedae sp. nov., an endophytic bacterium isolated from the root of the halophyte Suaeda maritima.</title>
        <authorList>
            <person name="Chung E.J."/>
            <person name="Park J.A."/>
            <person name="Pramanik P."/>
            <person name="Bibi F."/>
            <person name="Jeon C.O."/>
            <person name="Chung Y.R."/>
        </authorList>
    </citation>
    <scope>NUCLEOTIDE SEQUENCE [LARGE SCALE GENOMIC DNA]</scope>
    <source>
        <strain evidence="5 6">YC6898</strain>
    </source>
</reference>
<evidence type="ECO:0000256" key="3">
    <source>
        <dbReference type="ARBA" id="ARBA00023163"/>
    </source>
</evidence>
<dbReference type="InterPro" id="IPR019885">
    <property type="entry name" value="Tscrpt_reg_HTH_AsnC-type_CS"/>
</dbReference>
<name>A0A4R5PLX0_9HYPH</name>
<dbReference type="InterPro" id="IPR019888">
    <property type="entry name" value="Tscrpt_reg_AsnC-like"/>
</dbReference>
<organism evidence="5 6">
    <name type="scientific">Pseudohoeflea suaedae</name>
    <dbReference type="NCBI Taxonomy" id="877384"/>
    <lineage>
        <taxon>Bacteria</taxon>
        <taxon>Pseudomonadati</taxon>
        <taxon>Pseudomonadota</taxon>
        <taxon>Alphaproteobacteria</taxon>
        <taxon>Hyphomicrobiales</taxon>
        <taxon>Rhizobiaceae</taxon>
        <taxon>Pseudohoeflea</taxon>
    </lineage>
</organism>
<dbReference type="GO" id="GO:0043200">
    <property type="term" value="P:response to amino acid"/>
    <property type="evidence" value="ECO:0007669"/>
    <property type="project" value="TreeGrafter"/>
</dbReference>
<comment type="caution">
    <text evidence="5">The sequence shown here is derived from an EMBL/GenBank/DDBJ whole genome shotgun (WGS) entry which is preliminary data.</text>
</comment>
<dbReference type="SUPFAM" id="SSF46785">
    <property type="entry name" value="Winged helix' DNA-binding domain"/>
    <property type="match status" value="1"/>
</dbReference>
<dbReference type="RefSeq" id="WP_133285045.1">
    <property type="nucleotide sequence ID" value="NZ_SMSI01000002.1"/>
</dbReference>
<dbReference type="PANTHER" id="PTHR30154">
    <property type="entry name" value="LEUCINE-RESPONSIVE REGULATORY PROTEIN"/>
    <property type="match status" value="1"/>
</dbReference>
<evidence type="ECO:0000256" key="1">
    <source>
        <dbReference type="ARBA" id="ARBA00023015"/>
    </source>
</evidence>
<dbReference type="InterPro" id="IPR011008">
    <property type="entry name" value="Dimeric_a/b-barrel"/>
</dbReference>
<dbReference type="PROSITE" id="PS00519">
    <property type="entry name" value="HTH_ASNC_1"/>
    <property type="match status" value="1"/>
</dbReference>
<dbReference type="SMART" id="SM00344">
    <property type="entry name" value="HTH_ASNC"/>
    <property type="match status" value="1"/>
</dbReference>
<accession>A0A4R5PLX0</accession>
<dbReference type="GO" id="GO:0006355">
    <property type="term" value="P:regulation of DNA-templated transcription"/>
    <property type="evidence" value="ECO:0007669"/>
    <property type="project" value="UniProtKB-ARBA"/>
</dbReference>
<gene>
    <name evidence="5" type="ORF">E2A64_11600</name>
</gene>
<protein>
    <submittedName>
        <fullName evidence="5">Lrp/AsnC family transcriptional regulator</fullName>
    </submittedName>
</protein>
<keyword evidence="6" id="KW-1185">Reference proteome</keyword>
<proteinExistence type="predicted"/>
<dbReference type="EMBL" id="SMSI01000002">
    <property type="protein sequence ID" value="TDH36348.1"/>
    <property type="molecule type" value="Genomic_DNA"/>
</dbReference>
<keyword evidence="1" id="KW-0805">Transcription regulation</keyword>
<dbReference type="Pfam" id="PF01037">
    <property type="entry name" value="AsnC_trans_reg"/>
    <property type="match status" value="1"/>
</dbReference>
<dbReference type="FunFam" id="1.10.10.10:FF:000186">
    <property type="entry name" value="AsnC family transcriptional regulator"/>
    <property type="match status" value="1"/>
</dbReference>
<dbReference type="Gene3D" id="1.10.10.10">
    <property type="entry name" value="Winged helix-like DNA-binding domain superfamily/Winged helix DNA-binding domain"/>
    <property type="match status" value="1"/>
</dbReference>
<keyword evidence="3" id="KW-0804">Transcription</keyword>
<dbReference type="Proteomes" id="UP000295131">
    <property type="component" value="Unassembled WGS sequence"/>
</dbReference>
<evidence type="ECO:0000256" key="2">
    <source>
        <dbReference type="ARBA" id="ARBA00023125"/>
    </source>
</evidence>
<evidence type="ECO:0000313" key="5">
    <source>
        <dbReference type="EMBL" id="TDH36348.1"/>
    </source>
</evidence>
<sequence>MAIDDTDRRILKVLSTNGRISNSDLAREVGLSPSPCWQRVRRLEEAGIISGYAAILNHEALGVGETVLVEVVLDHHDESSLDNFAKALSAIPEVLEVYLMAGEFDYLLKVAAGGTSDIESFLREKLFRLKGFRQSRSSFALRCIKRVVSYVPPA</sequence>
<evidence type="ECO:0000259" key="4">
    <source>
        <dbReference type="PROSITE" id="PS50956"/>
    </source>
</evidence>
<dbReference type="PRINTS" id="PR00033">
    <property type="entry name" value="HTHASNC"/>
</dbReference>
<dbReference type="GO" id="GO:0005829">
    <property type="term" value="C:cytosol"/>
    <property type="evidence" value="ECO:0007669"/>
    <property type="project" value="TreeGrafter"/>
</dbReference>
<dbReference type="Gene3D" id="3.30.70.920">
    <property type="match status" value="1"/>
</dbReference>
<dbReference type="PROSITE" id="PS50956">
    <property type="entry name" value="HTH_ASNC_2"/>
    <property type="match status" value="1"/>
</dbReference>
<feature type="domain" description="HTH asnC-type" evidence="4">
    <location>
        <begin position="3"/>
        <end position="64"/>
    </location>
</feature>
<dbReference type="AlphaFoldDB" id="A0A4R5PLX0"/>
<dbReference type="CDD" id="cd00090">
    <property type="entry name" value="HTH_ARSR"/>
    <property type="match status" value="1"/>
</dbReference>
<dbReference type="InterPro" id="IPR036388">
    <property type="entry name" value="WH-like_DNA-bd_sf"/>
</dbReference>
<dbReference type="InterPro" id="IPR000485">
    <property type="entry name" value="AsnC-type_HTH_dom"/>
</dbReference>
<dbReference type="Pfam" id="PF13412">
    <property type="entry name" value="HTH_24"/>
    <property type="match status" value="1"/>
</dbReference>
<evidence type="ECO:0000313" key="6">
    <source>
        <dbReference type="Proteomes" id="UP000295131"/>
    </source>
</evidence>
<dbReference type="SUPFAM" id="SSF54909">
    <property type="entry name" value="Dimeric alpha+beta barrel"/>
    <property type="match status" value="1"/>
</dbReference>
<keyword evidence="2" id="KW-0238">DNA-binding</keyword>
<dbReference type="GO" id="GO:0043565">
    <property type="term" value="F:sequence-specific DNA binding"/>
    <property type="evidence" value="ECO:0007669"/>
    <property type="project" value="InterPro"/>
</dbReference>
<dbReference type="InterPro" id="IPR011991">
    <property type="entry name" value="ArsR-like_HTH"/>
</dbReference>
<dbReference type="PANTHER" id="PTHR30154:SF34">
    <property type="entry name" value="TRANSCRIPTIONAL REGULATOR AZLB"/>
    <property type="match status" value="1"/>
</dbReference>
<dbReference type="InterPro" id="IPR019887">
    <property type="entry name" value="Tscrpt_reg_AsnC/Lrp_C"/>
</dbReference>
<dbReference type="InterPro" id="IPR036390">
    <property type="entry name" value="WH_DNA-bd_sf"/>
</dbReference>
<dbReference type="OrthoDB" id="9811243at2"/>